<proteinExistence type="predicted"/>
<dbReference type="AlphaFoldDB" id="A0A0F9CIE0"/>
<protein>
    <submittedName>
        <fullName evidence="1">Uncharacterized protein</fullName>
    </submittedName>
</protein>
<reference evidence="1" key="1">
    <citation type="journal article" date="2015" name="Nature">
        <title>Complex archaea that bridge the gap between prokaryotes and eukaryotes.</title>
        <authorList>
            <person name="Spang A."/>
            <person name="Saw J.H."/>
            <person name="Jorgensen S.L."/>
            <person name="Zaremba-Niedzwiedzka K."/>
            <person name="Martijn J."/>
            <person name="Lind A.E."/>
            <person name="van Eijk R."/>
            <person name="Schleper C."/>
            <person name="Guy L."/>
            <person name="Ettema T.J."/>
        </authorList>
    </citation>
    <scope>NUCLEOTIDE SEQUENCE</scope>
</reference>
<gene>
    <name evidence="1" type="ORF">LCGC14_2605650</name>
</gene>
<evidence type="ECO:0000313" key="1">
    <source>
        <dbReference type="EMBL" id="KKL05476.1"/>
    </source>
</evidence>
<dbReference type="EMBL" id="LAZR01044100">
    <property type="protein sequence ID" value="KKL05476.1"/>
    <property type="molecule type" value="Genomic_DNA"/>
</dbReference>
<sequence>MLTRLKALTSSGLKIKKFIEVKLFRSTQYYSKEKMEDRELRKVLLKKSKKELVINYNKIIIYIYKYIFVRFLTQVIYLSNNSNNSITKNLRIENSLLSRIDEYLGLHNQKFSSFVREAVVEKLNRSSVEENLEITVNTSDIQQILNDNNENIDKKLRYFQDEIKSVNERINPKLDSILNGLTHIIASQQLGETPEITAKPSLDNQILSTLPKDINDLYLEFDDIDAVNDAINRLLQAKKIIEENNKWMAV</sequence>
<name>A0A0F9CIE0_9ZZZZ</name>
<accession>A0A0F9CIE0</accession>
<organism evidence="1">
    <name type="scientific">marine sediment metagenome</name>
    <dbReference type="NCBI Taxonomy" id="412755"/>
    <lineage>
        <taxon>unclassified sequences</taxon>
        <taxon>metagenomes</taxon>
        <taxon>ecological metagenomes</taxon>
    </lineage>
</organism>
<comment type="caution">
    <text evidence="1">The sequence shown here is derived from an EMBL/GenBank/DDBJ whole genome shotgun (WGS) entry which is preliminary data.</text>
</comment>